<feature type="transmembrane region" description="Helical" evidence="2">
    <location>
        <begin position="117"/>
        <end position="136"/>
    </location>
</feature>
<dbReference type="Pfam" id="PF00892">
    <property type="entry name" value="EamA"/>
    <property type="match status" value="2"/>
</dbReference>
<sequence>MVIAVLGAIMLLWASAFTGVTVALQAYTPIQLAFARYMVASTVLLLYAIITRMPVPRLRDVPGIFFTGALGFGLYNVALNAGQQTVSPGIASFIASSEVGVMALMAAVFLGERLSRWGWIGIIVSFAGVAMISFAGDMGLELSGGVLLVMVSTLSTSAFSIMQKPYLRRYSATQYTTYAIWGGTLSLLPFASGTLGAVHAAPLDATLSLIYLGVLPGALAYVGWSYVLSHMDAARAGSYLTIIPVMALFIAWLWLGDVPTMTSLIGGSIVLAGVLLVNR</sequence>
<keyword evidence="5" id="KW-1185">Reference proteome</keyword>
<name>A0A7S8IGW8_9CHLR</name>
<evidence type="ECO:0000256" key="1">
    <source>
        <dbReference type="ARBA" id="ARBA00007362"/>
    </source>
</evidence>
<feature type="transmembrane region" description="Helical" evidence="2">
    <location>
        <begin position="90"/>
        <end position="110"/>
    </location>
</feature>
<feature type="domain" description="EamA" evidence="3">
    <location>
        <begin position="8"/>
        <end position="133"/>
    </location>
</feature>
<feature type="transmembrane region" description="Helical" evidence="2">
    <location>
        <begin position="261"/>
        <end position="278"/>
    </location>
</feature>
<dbReference type="Proteomes" id="UP000594468">
    <property type="component" value="Chromosome"/>
</dbReference>
<dbReference type="InterPro" id="IPR052756">
    <property type="entry name" value="Alkyne_AA_exporter"/>
</dbReference>
<feature type="transmembrane region" description="Helical" evidence="2">
    <location>
        <begin position="61"/>
        <end position="78"/>
    </location>
</feature>
<gene>
    <name evidence="4" type="ORF">G4Y79_22800</name>
</gene>
<dbReference type="PANTHER" id="PTHR12715">
    <property type="entry name" value="TRANSPORTER, DRUG/METABOLITE EXPORTER FAMILY"/>
    <property type="match status" value="1"/>
</dbReference>
<comment type="similarity">
    <text evidence="1">Belongs to the EamA transporter family.</text>
</comment>
<keyword evidence="2" id="KW-0472">Membrane</keyword>
<evidence type="ECO:0000259" key="3">
    <source>
        <dbReference type="Pfam" id="PF00892"/>
    </source>
</evidence>
<evidence type="ECO:0000313" key="4">
    <source>
        <dbReference type="EMBL" id="QPC85276.1"/>
    </source>
</evidence>
<reference evidence="4 5" key="1">
    <citation type="submission" date="2020-02" db="EMBL/GenBank/DDBJ databases">
        <authorList>
            <person name="Zheng R.K."/>
            <person name="Sun C.M."/>
        </authorList>
    </citation>
    <scope>NUCLEOTIDE SEQUENCE [LARGE SCALE GENOMIC DNA]</scope>
    <source>
        <strain evidence="5">rifampicinis</strain>
    </source>
</reference>
<feature type="transmembrane region" description="Helical" evidence="2">
    <location>
        <begin position="142"/>
        <end position="163"/>
    </location>
</feature>
<dbReference type="InterPro" id="IPR000620">
    <property type="entry name" value="EamA_dom"/>
</dbReference>
<accession>A0A7S8IGW8</accession>
<dbReference type="GO" id="GO:0016020">
    <property type="term" value="C:membrane"/>
    <property type="evidence" value="ECO:0007669"/>
    <property type="project" value="InterPro"/>
</dbReference>
<feature type="transmembrane region" description="Helical" evidence="2">
    <location>
        <begin position="236"/>
        <end position="255"/>
    </location>
</feature>
<evidence type="ECO:0000313" key="5">
    <source>
        <dbReference type="Proteomes" id="UP000594468"/>
    </source>
</evidence>
<feature type="transmembrane region" description="Helical" evidence="2">
    <location>
        <begin position="205"/>
        <end position="224"/>
    </location>
</feature>
<dbReference type="PANTHER" id="PTHR12715:SF4">
    <property type="entry name" value="EAMA DOMAIN-CONTAINING PROTEIN"/>
    <property type="match status" value="1"/>
</dbReference>
<feature type="domain" description="EamA" evidence="3">
    <location>
        <begin position="145"/>
        <end position="278"/>
    </location>
</feature>
<keyword evidence="2" id="KW-0812">Transmembrane</keyword>
<dbReference type="SUPFAM" id="SSF103481">
    <property type="entry name" value="Multidrug resistance efflux transporter EmrE"/>
    <property type="match status" value="2"/>
</dbReference>
<feature type="transmembrane region" description="Helical" evidence="2">
    <location>
        <begin position="28"/>
        <end position="49"/>
    </location>
</feature>
<dbReference type="KEGG" id="pmet:G4Y79_22800"/>
<dbReference type="EMBL" id="CP062983">
    <property type="protein sequence ID" value="QPC85276.1"/>
    <property type="molecule type" value="Genomic_DNA"/>
</dbReference>
<proteinExistence type="inferred from homology"/>
<dbReference type="AlphaFoldDB" id="A0A7S8IGW8"/>
<dbReference type="InterPro" id="IPR037185">
    <property type="entry name" value="EmrE-like"/>
</dbReference>
<organism evidence="4 5">
    <name type="scientific">Phototrophicus methaneseepsis</name>
    <dbReference type="NCBI Taxonomy" id="2710758"/>
    <lineage>
        <taxon>Bacteria</taxon>
        <taxon>Bacillati</taxon>
        <taxon>Chloroflexota</taxon>
        <taxon>Candidatus Thermofontia</taxon>
        <taxon>Phototrophicales</taxon>
        <taxon>Phototrophicaceae</taxon>
        <taxon>Phototrophicus</taxon>
    </lineage>
</organism>
<keyword evidence="2" id="KW-1133">Transmembrane helix</keyword>
<evidence type="ECO:0000256" key="2">
    <source>
        <dbReference type="SAM" id="Phobius"/>
    </source>
</evidence>
<feature type="transmembrane region" description="Helical" evidence="2">
    <location>
        <begin position="175"/>
        <end position="199"/>
    </location>
</feature>
<protein>
    <submittedName>
        <fullName evidence="4">DMT family transporter</fullName>
    </submittedName>
</protein>